<dbReference type="EMBL" id="MK072499">
    <property type="protein sequence ID" value="AYV86210.1"/>
    <property type="molecule type" value="Genomic_DNA"/>
</dbReference>
<feature type="transmembrane region" description="Helical" evidence="1">
    <location>
        <begin position="6"/>
        <end position="25"/>
    </location>
</feature>
<accession>A0A3G5AGI3</accession>
<gene>
    <name evidence="2" type="ORF">Solumvirus2_17</name>
</gene>
<proteinExistence type="predicted"/>
<evidence type="ECO:0000313" key="2">
    <source>
        <dbReference type="EMBL" id="AYV86210.1"/>
    </source>
</evidence>
<reference evidence="2" key="1">
    <citation type="submission" date="2018-10" db="EMBL/GenBank/DDBJ databases">
        <title>Hidden diversity of soil giant viruses.</title>
        <authorList>
            <person name="Schulz F."/>
            <person name="Alteio L."/>
            <person name="Goudeau D."/>
            <person name="Ryan E.M."/>
            <person name="Malmstrom R.R."/>
            <person name="Blanchard J."/>
            <person name="Woyke T."/>
        </authorList>
    </citation>
    <scope>NUCLEOTIDE SEQUENCE</scope>
    <source>
        <strain evidence="2">SMV1</strain>
    </source>
</reference>
<evidence type="ECO:0008006" key="3">
    <source>
        <dbReference type="Google" id="ProtNLM"/>
    </source>
</evidence>
<keyword evidence="1" id="KW-0472">Membrane</keyword>
<protein>
    <recommendedName>
        <fullName evidence="3">Transmembrane protein</fullName>
    </recommendedName>
</protein>
<organism evidence="2">
    <name type="scientific">Solumvirus sp</name>
    <dbReference type="NCBI Taxonomy" id="2487773"/>
    <lineage>
        <taxon>Viruses</taxon>
        <taxon>Pithoviruses</taxon>
    </lineage>
</organism>
<evidence type="ECO:0000256" key="1">
    <source>
        <dbReference type="SAM" id="Phobius"/>
    </source>
</evidence>
<feature type="transmembrane region" description="Helical" evidence="1">
    <location>
        <begin position="92"/>
        <end position="125"/>
    </location>
</feature>
<keyword evidence="1" id="KW-1133">Transmembrane helix</keyword>
<feature type="transmembrane region" description="Helical" evidence="1">
    <location>
        <begin position="37"/>
        <end position="60"/>
    </location>
</feature>
<keyword evidence="1" id="KW-0812">Transmembrane</keyword>
<name>A0A3G5AGI3_9VIRU</name>
<sequence length="160" mass="18088">MMNTKIIIICINVIIILHCLSYFIVKYLNQQGNQRGWIDTFYVTNCILGSISIVLIIWVFKEYDTTQHGCDKGYDGTQFRCTAEDGTNNLQIINMLALICIYLLIFLILIILAIVALCVSIFMLINNNNNNEVEVIVSFTRVGIENSRGSLISLQSVTVN</sequence>